<dbReference type="EMBL" id="JBHSED010000035">
    <property type="protein sequence ID" value="MFC4305021.1"/>
    <property type="molecule type" value="Genomic_DNA"/>
</dbReference>
<dbReference type="RefSeq" id="WP_204603526.1">
    <property type="nucleotide sequence ID" value="NZ_JBHSED010000035.1"/>
</dbReference>
<comment type="caution">
    <text evidence="1">The sequence shown here is derived from an EMBL/GenBank/DDBJ whole genome shotgun (WGS) entry which is preliminary data.</text>
</comment>
<keyword evidence="2" id="KW-1185">Reference proteome</keyword>
<dbReference type="SUPFAM" id="SSF160755">
    <property type="entry name" value="YugN-like"/>
    <property type="match status" value="1"/>
</dbReference>
<name>A0ABV8SBV2_9BACL</name>
<protein>
    <submittedName>
        <fullName evidence="1">YugN family protein</fullName>
    </submittedName>
</protein>
<dbReference type="InterPro" id="IPR036491">
    <property type="entry name" value="YugN-like_sf"/>
</dbReference>
<dbReference type="Proteomes" id="UP001595755">
    <property type="component" value="Unassembled WGS sequence"/>
</dbReference>
<dbReference type="InterPro" id="IPR014967">
    <property type="entry name" value="Uncharacterised_YugN-like"/>
</dbReference>
<evidence type="ECO:0000313" key="2">
    <source>
        <dbReference type="Proteomes" id="UP001595755"/>
    </source>
</evidence>
<accession>A0ABV8SBV2</accession>
<evidence type="ECO:0000313" key="1">
    <source>
        <dbReference type="EMBL" id="MFC4305021.1"/>
    </source>
</evidence>
<reference evidence="2" key="1">
    <citation type="journal article" date="2019" name="Int. J. Syst. Evol. Microbiol.">
        <title>The Global Catalogue of Microorganisms (GCM) 10K type strain sequencing project: providing services to taxonomists for standard genome sequencing and annotation.</title>
        <authorList>
            <consortium name="The Broad Institute Genomics Platform"/>
            <consortium name="The Broad Institute Genome Sequencing Center for Infectious Disease"/>
            <person name="Wu L."/>
            <person name="Ma J."/>
        </authorList>
    </citation>
    <scope>NUCLEOTIDE SEQUENCE [LARGE SCALE GENOMIC DNA]</scope>
    <source>
        <strain evidence="2">CGMCC 4.1641</strain>
    </source>
</reference>
<sequence>MQLLDSSLAAQVHDYGVSRKLLTERGFTLGGNWDYDHGSFDCALDEANKVWLRLPFDVTSGNLDSEAEPMDTEIRFGQPYVLKHVYNEGLDSEARPSTLGGLVNQFAAPVDPDDEIEKEWIEKAKRKLEEAEAVYPS</sequence>
<proteinExistence type="predicted"/>
<dbReference type="Gene3D" id="3.30.310.100">
    <property type="entry name" value="YugN-like"/>
    <property type="match status" value="1"/>
</dbReference>
<dbReference type="Pfam" id="PF08868">
    <property type="entry name" value="YugN"/>
    <property type="match status" value="1"/>
</dbReference>
<gene>
    <name evidence="1" type="ORF">ACFO1S_16435</name>
</gene>
<organism evidence="1 2">
    <name type="scientific">Cohnella boryungensis</name>
    <dbReference type="NCBI Taxonomy" id="768479"/>
    <lineage>
        <taxon>Bacteria</taxon>
        <taxon>Bacillati</taxon>
        <taxon>Bacillota</taxon>
        <taxon>Bacilli</taxon>
        <taxon>Bacillales</taxon>
        <taxon>Paenibacillaceae</taxon>
        <taxon>Cohnella</taxon>
    </lineage>
</organism>